<feature type="signal peptide" evidence="13">
    <location>
        <begin position="1"/>
        <end position="19"/>
    </location>
</feature>
<gene>
    <name evidence="14" type="ORF">C2G38_2150672</name>
</gene>
<comment type="subcellular location">
    <subcellularLocation>
        <location evidence="2">Membrane</location>
    </subcellularLocation>
</comment>
<reference evidence="14 15" key="1">
    <citation type="submission" date="2018-06" db="EMBL/GenBank/DDBJ databases">
        <title>Comparative genomics reveals the genomic features of Rhizophagus irregularis, R. cerebriforme, R. diaphanum and Gigaspora rosea, and their symbiotic lifestyle signature.</title>
        <authorList>
            <person name="Morin E."/>
            <person name="San Clemente H."/>
            <person name="Chen E.C.H."/>
            <person name="De La Providencia I."/>
            <person name="Hainaut M."/>
            <person name="Kuo A."/>
            <person name="Kohler A."/>
            <person name="Murat C."/>
            <person name="Tang N."/>
            <person name="Roy S."/>
            <person name="Loubradou J."/>
            <person name="Henrissat B."/>
            <person name="Grigoriev I.V."/>
            <person name="Corradi N."/>
            <person name="Roux C."/>
            <person name="Martin F.M."/>
        </authorList>
    </citation>
    <scope>NUCLEOTIDE SEQUENCE [LARGE SCALE GENOMIC DNA]</scope>
    <source>
        <strain evidence="14 15">DAOM 194757</strain>
    </source>
</reference>
<comment type="similarity">
    <text evidence="3 12">Belongs to the cytochrome P450 family.</text>
</comment>
<protein>
    <submittedName>
        <fullName evidence="14">Cytochrome P450</fullName>
    </submittedName>
</protein>
<sequence>MCIITFMLAKLGCNWVKLAIVVRGPRTTIANLIQLRSDKGRPGKYRPGFILVAIYFKLSKQIKLNEPPLAYYRFPIIGHTWSYFTDCEKLILESREKYGETFSLYVFGQVITIAGNKTTQKIFKKDKEFSFFKASEERMQLDRIFIGQNFDTNTRLIRTCFQEKLDHFRSRLQKNIIMAIDLYIGECVEPRIIRAPYETMFDIMAIPVANLLIDDEYCNNEDMLEAVKSVANSMFKLLFVPPILSFIHPWLHKQFISIPLRLGWSPISKPSKVILSRIKPVIEKRLYDKKRLGDAWVAPLDILQYLLDDPDITPDLNPDNVNYNRIVSTITGIIFASMPNMSNNTSRALFDLVERNQRYWHKLCQEAQEINKKSNGNELTSDDLHKMMKLDSFIRESLRISGSFIVGVEHNCISKSYYTFINGYQVPNGRKVYLNFTETNHNEGLQGQNPTEFYAYRHLERNSSATKLESNFLTFGGGKHACPGRFLAVNVMKIVLHNIMLRYNIRTETGVIDPKRRYFGPVPMQIKDLTIFSQG</sequence>
<evidence type="ECO:0000313" key="14">
    <source>
        <dbReference type="EMBL" id="RIB00951.1"/>
    </source>
</evidence>
<evidence type="ECO:0000256" key="9">
    <source>
        <dbReference type="ARBA" id="ARBA00023033"/>
    </source>
</evidence>
<dbReference type="Proteomes" id="UP000266673">
    <property type="component" value="Unassembled WGS sequence"/>
</dbReference>
<dbReference type="CDD" id="cd11041">
    <property type="entry name" value="CYP503A1-like"/>
    <property type="match status" value="1"/>
</dbReference>
<accession>A0A397TU51</accession>
<dbReference type="GO" id="GO:0016020">
    <property type="term" value="C:membrane"/>
    <property type="evidence" value="ECO:0007669"/>
    <property type="project" value="UniProtKB-SubCell"/>
</dbReference>
<evidence type="ECO:0000256" key="7">
    <source>
        <dbReference type="ARBA" id="ARBA00022989"/>
    </source>
</evidence>
<dbReference type="Pfam" id="PF00067">
    <property type="entry name" value="p450"/>
    <property type="match status" value="1"/>
</dbReference>
<dbReference type="InterPro" id="IPR001128">
    <property type="entry name" value="Cyt_P450"/>
</dbReference>
<keyword evidence="4 11" id="KW-0349">Heme</keyword>
<dbReference type="Gene3D" id="1.10.630.10">
    <property type="entry name" value="Cytochrome P450"/>
    <property type="match status" value="1"/>
</dbReference>
<dbReference type="SUPFAM" id="SSF48264">
    <property type="entry name" value="Cytochrome P450"/>
    <property type="match status" value="1"/>
</dbReference>
<dbReference type="GO" id="GO:0016705">
    <property type="term" value="F:oxidoreductase activity, acting on paired donors, with incorporation or reduction of molecular oxygen"/>
    <property type="evidence" value="ECO:0007669"/>
    <property type="project" value="InterPro"/>
</dbReference>
<evidence type="ECO:0000256" key="5">
    <source>
        <dbReference type="ARBA" id="ARBA00022692"/>
    </source>
</evidence>
<keyword evidence="5" id="KW-0812">Transmembrane</keyword>
<evidence type="ECO:0000256" key="6">
    <source>
        <dbReference type="ARBA" id="ARBA00022723"/>
    </source>
</evidence>
<dbReference type="EMBL" id="QKWP01003435">
    <property type="protein sequence ID" value="RIB00951.1"/>
    <property type="molecule type" value="Genomic_DNA"/>
</dbReference>
<dbReference type="GO" id="GO:0004497">
    <property type="term" value="F:monooxygenase activity"/>
    <property type="evidence" value="ECO:0007669"/>
    <property type="project" value="UniProtKB-KW"/>
</dbReference>
<keyword evidence="13" id="KW-0732">Signal</keyword>
<evidence type="ECO:0000313" key="15">
    <source>
        <dbReference type="Proteomes" id="UP000266673"/>
    </source>
</evidence>
<evidence type="ECO:0000256" key="8">
    <source>
        <dbReference type="ARBA" id="ARBA00023004"/>
    </source>
</evidence>
<comment type="cofactor">
    <cofactor evidence="1 11">
        <name>heme</name>
        <dbReference type="ChEBI" id="CHEBI:30413"/>
    </cofactor>
</comment>
<keyword evidence="8 11" id="KW-0408">Iron</keyword>
<dbReference type="STRING" id="44941.A0A397TU51"/>
<dbReference type="InterPro" id="IPR017972">
    <property type="entry name" value="Cyt_P450_CS"/>
</dbReference>
<keyword evidence="15" id="KW-1185">Reference proteome</keyword>
<organism evidence="14 15">
    <name type="scientific">Gigaspora rosea</name>
    <dbReference type="NCBI Taxonomy" id="44941"/>
    <lineage>
        <taxon>Eukaryota</taxon>
        <taxon>Fungi</taxon>
        <taxon>Fungi incertae sedis</taxon>
        <taxon>Mucoromycota</taxon>
        <taxon>Glomeromycotina</taxon>
        <taxon>Glomeromycetes</taxon>
        <taxon>Diversisporales</taxon>
        <taxon>Gigasporaceae</taxon>
        <taxon>Gigaspora</taxon>
    </lineage>
</organism>
<keyword evidence="10" id="KW-0472">Membrane</keyword>
<dbReference type="GO" id="GO:0005506">
    <property type="term" value="F:iron ion binding"/>
    <property type="evidence" value="ECO:0007669"/>
    <property type="project" value="InterPro"/>
</dbReference>
<dbReference type="OrthoDB" id="1844152at2759"/>
<comment type="caution">
    <text evidence="14">The sequence shown here is derived from an EMBL/GenBank/DDBJ whole genome shotgun (WGS) entry which is preliminary data.</text>
</comment>
<keyword evidence="9 12" id="KW-0503">Monooxygenase</keyword>
<evidence type="ECO:0000256" key="2">
    <source>
        <dbReference type="ARBA" id="ARBA00004370"/>
    </source>
</evidence>
<dbReference type="AlphaFoldDB" id="A0A397TU51"/>
<evidence type="ECO:0000256" key="11">
    <source>
        <dbReference type="PIRSR" id="PIRSR602403-1"/>
    </source>
</evidence>
<keyword evidence="6 11" id="KW-0479">Metal-binding</keyword>
<evidence type="ECO:0000256" key="12">
    <source>
        <dbReference type="RuleBase" id="RU000461"/>
    </source>
</evidence>
<evidence type="ECO:0000256" key="1">
    <source>
        <dbReference type="ARBA" id="ARBA00001971"/>
    </source>
</evidence>
<dbReference type="PRINTS" id="PR00465">
    <property type="entry name" value="EP450IV"/>
</dbReference>
<dbReference type="InterPro" id="IPR036396">
    <property type="entry name" value="Cyt_P450_sf"/>
</dbReference>
<evidence type="ECO:0000256" key="4">
    <source>
        <dbReference type="ARBA" id="ARBA00022617"/>
    </source>
</evidence>
<dbReference type="InterPro" id="IPR002403">
    <property type="entry name" value="Cyt_P450_E_grp-IV"/>
</dbReference>
<proteinExistence type="inferred from homology"/>
<dbReference type="PANTHER" id="PTHR46206:SF5">
    <property type="entry name" value="P450, PUTATIVE (EUROFUNG)-RELATED"/>
    <property type="match status" value="1"/>
</dbReference>
<keyword evidence="7" id="KW-1133">Transmembrane helix</keyword>
<name>A0A397TU51_9GLOM</name>
<evidence type="ECO:0000256" key="10">
    <source>
        <dbReference type="ARBA" id="ARBA00023136"/>
    </source>
</evidence>
<dbReference type="GO" id="GO:0020037">
    <property type="term" value="F:heme binding"/>
    <property type="evidence" value="ECO:0007669"/>
    <property type="project" value="InterPro"/>
</dbReference>
<feature type="binding site" description="axial binding residue" evidence="11">
    <location>
        <position position="482"/>
    </location>
    <ligand>
        <name>heme</name>
        <dbReference type="ChEBI" id="CHEBI:30413"/>
    </ligand>
    <ligandPart>
        <name>Fe</name>
        <dbReference type="ChEBI" id="CHEBI:18248"/>
    </ligandPart>
</feature>
<evidence type="ECO:0000256" key="13">
    <source>
        <dbReference type="SAM" id="SignalP"/>
    </source>
</evidence>
<dbReference type="PANTHER" id="PTHR46206">
    <property type="entry name" value="CYTOCHROME P450"/>
    <property type="match status" value="1"/>
</dbReference>
<keyword evidence="12" id="KW-0560">Oxidoreductase</keyword>
<feature type="chain" id="PRO_5017240207" evidence="13">
    <location>
        <begin position="20"/>
        <end position="535"/>
    </location>
</feature>
<evidence type="ECO:0000256" key="3">
    <source>
        <dbReference type="ARBA" id="ARBA00010617"/>
    </source>
</evidence>
<dbReference type="PROSITE" id="PS00086">
    <property type="entry name" value="CYTOCHROME_P450"/>
    <property type="match status" value="1"/>
</dbReference>